<feature type="compositionally biased region" description="Basic and acidic residues" evidence="2">
    <location>
        <begin position="1341"/>
        <end position="1360"/>
    </location>
</feature>
<feature type="compositionally biased region" description="Polar residues" evidence="2">
    <location>
        <begin position="1"/>
        <end position="10"/>
    </location>
</feature>
<dbReference type="SUPFAM" id="SSF47923">
    <property type="entry name" value="Ypt/Rab-GAP domain of gyp1p"/>
    <property type="match status" value="2"/>
</dbReference>
<name>A0A9W8N0Y2_9AGAR</name>
<feature type="region of interest" description="Disordered" evidence="2">
    <location>
        <begin position="1063"/>
        <end position="1084"/>
    </location>
</feature>
<dbReference type="PROSITE" id="PS50086">
    <property type="entry name" value="TBC_RABGAP"/>
    <property type="match status" value="1"/>
</dbReference>
<dbReference type="InterPro" id="IPR000195">
    <property type="entry name" value="Rab-GAP-TBC_dom"/>
</dbReference>
<feature type="region of interest" description="Disordered" evidence="2">
    <location>
        <begin position="1"/>
        <end position="21"/>
    </location>
</feature>
<feature type="compositionally biased region" description="Polar residues" evidence="2">
    <location>
        <begin position="846"/>
        <end position="865"/>
    </location>
</feature>
<dbReference type="InterPro" id="IPR042277">
    <property type="entry name" value="IST1-like"/>
</dbReference>
<sequence>MSATSSTLGTVPSDRHSPPQAIPPPSRFLRIRTISFSVIISLCFLWIILLCLIVFSKWDLLDRAERPLVVIMLLIDTITVIILPVLLIQPFRAWLDAARFLFLFAAHCGIAGVFAFKTPSFQCSSSVPDEVAICNLIILFINVCSWFVPVLIVGYASGLAFLVHRLPKPAEASTADDVEKQKSSVYNSFHSQDPPGSPGASQRWNPAEEGALRLTSQRLGQLQAKNDSKANITRTDIATLIQRNNVPLAREKAEKLIQDEAFGDLLDEVEMQLGILLEHFHELESGVAPSPAVVEAASTIIFASPRVHSKDLDIVRTYLAQSLGTDFTRSAMGNRDQHVSRRVLKALSTPIPSAFQLDGFLYHIANSYRVAWTPEPQRQDIVNTLSELLDPEAAPEVDLALLRRLCVRGIPDEPVWLRPRVWKLFFAILPKNKAKWRVEITKQRDAYYELVKRLLEPFSSPAPSPVLDDKLLNVYKDLSGLPRDIFSLLEEEPETFSTCPLGPDAPEEIRIPHAQALELRLTALRERDKESRQPSPTPEIRLEPDVNETPAISLSSFDSGLTDNSPLPKTLLPSRKCIFGNAHTKHCAVLLRLLYLHNAINPGSLSSHTASLLVPLYTTCIQEIEMDELAHVEADTFWLLEAVVAEMTGLEDDGGSVWMKKFSQRLAWADYDLFTDLQTRGLDPGVPHFSYRWLMPLLAHTIPLPPLILVWDALFSCQSRERDTNPKLEYLLDICTSMLLRAKNHMSRLARVNQGSRSLWTGEVEVTSPTGYSQETFIETLSFLQSYDLRYIGGVERILQTAAELAHRREQESTAVQQPSLTLGARLKANVWKGFTYQQPPAEPSDLSNKPTNGHPASTESTASGHQPGFAAQLTNTVWRGITNQSAMDDTPSTSRSTTPLSSPLPEPSTLPPPTPSKDGQTPPAHTPTGVWGYAEKLKDSDAVATISKVSTNLRARGLLGSWSAAYSPAPSPANLPEDGDKSLPHLPDYGRRRGSISFTESPTLLSPPPPLPDKLHSHPQSSPDSAGFLDKTKALLSKTRSPPPSTPRSAPRPLLLNSATSIVSGGRKSSGHHPSGSLLSTPDTDEWAHVMRDKRHNFHRDSQSSISSLSPADVFARVPKSARLDWESDSAPASRVVALNRRSVSPMAPNFRFHSRPPSRASSVSSDIHSPPPLPLAKSPLKETDSVNNHVNPSTAVSKTKPTQHPPPTNTIHVPLANDSDASDTTSNEISRTSRKPSFKLASPAQDVEDNSQMATTNLPMRTARVRSKRYRPANLQIQDHQRSHVLPDQRSPSPSTLAVPWPGDEQDMVPTPKATHFDSDEQNSLPGLSRSPRRSRKISSGDRQRKGSADTFTEERPRKISSGHRTRKVSSESREVPRSRRESAADEGDDEGYDDLLSAYESEDAPNGFSIRK</sequence>
<dbReference type="PANTHER" id="PTHR12161:SF5">
    <property type="entry name" value="IST1 HOMOLOG"/>
    <property type="match status" value="1"/>
</dbReference>
<comment type="caution">
    <text evidence="5">The sequence shown here is derived from an EMBL/GenBank/DDBJ whole genome shotgun (WGS) entry which is preliminary data.</text>
</comment>
<feature type="domain" description="Rab-GAP TBC" evidence="4">
    <location>
        <begin position="412"/>
        <end position="718"/>
    </location>
</feature>
<feature type="region of interest" description="Disordered" evidence="2">
    <location>
        <begin position="524"/>
        <end position="545"/>
    </location>
</feature>
<reference evidence="5" key="1">
    <citation type="submission" date="2022-07" db="EMBL/GenBank/DDBJ databases">
        <title>Genome Sequence of Agrocybe chaxingu.</title>
        <authorList>
            <person name="Buettner E."/>
        </authorList>
    </citation>
    <scope>NUCLEOTIDE SEQUENCE</scope>
    <source>
        <strain evidence="5">MP-N11</strain>
    </source>
</reference>
<comment type="similarity">
    <text evidence="1">Belongs to the IST1 family.</text>
</comment>
<feature type="transmembrane region" description="Helical" evidence="3">
    <location>
        <begin position="97"/>
        <end position="116"/>
    </location>
</feature>
<feature type="compositionally biased region" description="Pro residues" evidence="2">
    <location>
        <begin position="903"/>
        <end position="916"/>
    </location>
</feature>
<dbReference type="Pfam" id="PF03398">
    <property type="entry name" value="Ist1"/>
    <property type="match status" value="1"/>
</dbReference>
<feature type="compositionally biased region" description="Low complexity" evidence="2">
    <location>
        <begin position="1157"/>
        <end position="1167"/>
    </location>
</feature>
<feature type="transmembrane region" description="Helical" evidence="3">
    <location>
        <begin position="136"/>
        <end position="163"/>
    </location>
</feature>
<dbReference type="InterPro" id="IPR005061">
    <property type="entry name" value="Ist1"/>
</dbReference>
<dbReference type="InterPro" id="IPR035969">
    <property type="entry name" value="Rab-GAP_TBC_sf"/>
</dbReference>
<feature type="compositionally biased region" description="Basic and acidic residues" evidence="2">
    <location>
        <begin position="1371"/>
        <end position="1386"/>
    </location>
</feature>
<dbReference type="OrthoDB" id="29853at2759"/>
<evidence type="ECO:0000256" key="2">
    <source>
        <dbReference type="SAM" id="MobiDB-lite"/>
    </source>
</evidence>
<feature type="transmembrane region" description="Helical" evidence="3">
    <location>
        <begin position="34"/>
        <end position="56"/>
    </location>
</feature>
<feature type="region of interest" description="Disordered" evidence="2">
    <location>
        <begin position="969"/>
        <end position="1029"/>
    </location>
</feature>
<feature type="compositionally biased region" description="Basic and acidic residues" evidence="2">
    <location>
        <begin position="979"/>
        <end position="992"/>
    </location>
</feature>
<keyword evidence="3" id="KW-1133">Transmembrane helix</keyword>
<gene>
    <name evidence="5" type="ORF">NLJ89_g953</name>
</gene>
<dbReference type="EMBL" id="JANKHO010000044">
    <property type="protein sequence ID" value="KAJ3516725.1"/>
    <property type="molecule type" value="Genomic_DNA"/>
</dbReference>
<dbReference type="PANTHER" id="PTHR12161">
    <property type="entry name" value="IST1 FAMILY MEMBER"/>
    <property type="match status" value="1"/>
</dbReference>
<dbReference type="Gene3D" id="1.10.472.80">
    <property type="entry name" value="Ypt/Rab-GAP domain of gyp1p, domain 3"/>
    <property type="match status" value="1"/>
</dbReference>
<keyword evidence="6" id="KW-1185">Reference proteome</keyword>
<evidence type="ECO:0000259" key="4">
    <source>
        <dbReference type="PROSITE" id="PS50086"/>
    </source>
</evidence>
<dbReference type="GO" id="GO:0015031">
    <property type="term" value="P:protein transport"/>
    <property type="evidence" value="ECO:0007669"/>
    <property type="project" value="InterPro"/>
</dbReference>
<feature type="compositionally biased region" description="Acidic residues" evidence="2">
    <location>
        <begin position="1387"/>
        <end position="1396"/>
    </location>
</feature>
<keyword evidence="3" id="KW-0472">Membrane</keyword>
<feature type="transmembrane region" description="Helical" evidence="3">
    <location>
        <begin position="68"/>
        <end position="91"/>
    </location>
</feature>
<proteinExistence type="inferred from homology"/>
<evidence type="ECO:0000313" key="5">
    <source>
        <dbReference type="EMBL" id="KAJ3516725.1"/>
    </source>
</evidence>
<feature type="region of interest" description="Disordered" evidence="2">
    <location>
        <begin position="885"/>
        <end position="932"/>
    </location>
</feature>
<organism evidence="5 6">
    <name type="scientific">Agrocybe chaxingu</name>
    <dbReference type="NCBI Taxonomy" id="84603"/>
    <lineage>
        <taxon>Eukaryota</taxon>
        <taxon>Fungi</taxon>
        <taxon>Dikarya</taxon>
        <taxon>Basidiomycota</taxon>
        <taxon>Agaricomycotina</taxon>
        <taxon>Agaricomycetes</taxon>
        <taxon>Agaricomycetidae</taxon>
        <taxon>Agaricales</taxon>
        <taxon>Agaricineae</taxon>
        <taxon>Strophariaceae</taxon>
        <taxon>Agrocybe</taxon>
    </lineage>
</organism>
<keyword evidence="3" id="KW-0812">Transmembrane</keyword>
<evidence type="ECO:0000256" key="1">
    <source>
        <dbReference type="ARBA" id="ARBA00005536"/>
    </source>
</evidence>
<evidence type="ECO:0000256" key="3">
    <source>
        <dbReference type="SAM" id="Phobius"/>
    </source>
</evidence>
<dbReference type="Proteomes" id="UP001148786">
    <property type="component" value="Unassembled WGS sequence"/>
</dbReference>
<evidence type="ECO:0000313" key="6">
    <source>
        <dbReference type="Proteomes" id="UP001148786"/>
    </source>
</evidence>
<feature type="compositionally biased region" description="Low complexity" evidence="2">
    <location>
        <begin position="891"/>
        <end position="902"/>
    </location>
</feature>
<feature type="region of interest" description="Disordered" evidence="2">
    <location>
        <begin position="837"/>
        <end position="868"/>
    </location>
</feature>
<feature type="compositionally biased region" description="Polar residues" evidence="2">
    <location>
        <begin position="1252"/>
        <end position="1261"/>
    </location>
</feature>
<feature type="compositionally biased region" description="Basic residues" evidence="2">
    <location>
        <begin position="1361"/>
        <end position="1370"/>
    </location>
</feature>
<feature type="region of interest" description="Disordered" evidence="2">
    <location>
        <begin position="1150"/>
        <end position="1415"/>
    </location>
</feature>
<dbReference type="Gene3D" id="1.20.1260.60">
    <property type="entry name" value="Vacuolar protein sorting-associated protein Ist1"/>
    <property type="match status" value="1"/>
</dbReference>
<protein>
    <recommendedName>
        <fullName evidence="4">Rab-GAP TBC domain-containing protein</fullName>
    </recommendedName>
</protein>
<accession>A0A9W8N0Y2</accession>
<feature type="compositionally biased region" description="Polar residues" evidence="2">
    <location>
        <begin position="1187"/>
        <end position="1204"/>
    </location>
</feature>